<name>A0A381YT00_9ZZZZ</name>
<accession>A0A381YT00</accession>
<dbReference type="AlphaFoldDB" id="A0A381YT00"/>
<proteinExistence type="predicted"/>
<organism evidence="1">
    <name type="scientific">marine metagenome</name>
    <dbReference type="NCBI Taxonomy" id="408172"/>
    <lineage>
        <taxon>unclassified sequences</taxon>
        <taxon>metagenomes</taxon>
        <taxon>ecological metagenomes</taxon>
    </lineage>
</organism>
<gene>
    <name evidence="1" type="ORF">METZ01_LOCUS132928</name>
</gene>
<reference evidence="1" key="1">
    <citation type="submission" date="2018-05" db="EMBL/GenBank/DDBJ databases">
        <authorList>
            <person name="Lanie J.A."/>
            <person name="Ng W.-L."/>
            <person name="Kazmierczak K.M."/>
            <person name="Andrzejewski T.M."/>
            <person name="Davidsen T.M."/>
            <person name="Wayne K.J."/>
            <person name="Tettelin H."/>
            <person name="Glass J.I."/>
            <person name="Rusch D."/>
            <person name="Podicherti R."/>
            <person name="Tsui H.-C.T."/>
            <person name="Winkler M.E."/>
        </authorList>
    </citation>
    <scope>NUCLEOTIDE SEQUENCE</scope>
</reference>
<dbReference type="PANTHER" id="PTHR30386:SF28">
    <property type="entry name" value="EXPORTED PROTEIN"/>
    <property type="match status" value="1"/>
</dbReference>
<protein>
    <submittedName>
        <fullName evidence="1">Uncharacterized protein</fullName>
    </submittedName>
</protein>
<dbReference type="InterPro" id="IPR050739">
    <property type="entry name" value="MFP"/>
</dbReference>
<dbReference type="Gene3D" id="2.40.50.100">
    <property type="match status" value="1"/>
</dbReference>
<dbReference type="EMBL" id="UINC01018973">
    <property type="protein sequence ID" value="SVA80074.1"/>
    <property type="molecule type" value="Genomic_DNA"/>
</dbReference>
<sequence length="321" mass="36087">MLLLLVTAPVILMLWLLSRPYMFVLAPGIVTTEPLEVRAPQRGKISEILVSQGMYVRENETLLILEDTLLEAQITELKRQREILDTSLDDEQQDILRQLQQRIGVAKDGLNRQEKLLRNFQDFERRGLIPVSDTVAIIQYHTAAKMALEQAKTDSLKEQYDQLVEQQSGSIAQLRQSIDLELVKLYSLQSALQIQAPFNAKVADIQVQAGEVVGQELPLMWLSGRDNPVVIAYLEPKHLEFVAIGQNATVKLPTGDTFRAQINEPTELVGKLPSYLSGPFDGEKPVLKVTLTPKKSLSTSIEGIPVEVSFDHSWPWLDLIN</sequence>
<dbReference type="PANTHER" id="PTHR30386">
    <property type="entry name" value="MEMBRANE FUSION SUBUNIT OF EMRAB-TOLC MULTIDRUG EFFLUX PUMP"/>
    <property type="match status" value="1"/>
</dbReference>
<evidence type="ECO:0000313" key="1">
    <source>
        <dbReference type="EMBL" id="SVA80074.1"/>
    </source>
</evidence>